<dbReference type="KEGG" id="samy:DB32_004861"/>
<dbReference type="Pfam" id="PF07484">
    <property type="entry name" value="Collar"/>
    <property type="match status" value="1"/>
</dbReference>
<dbReference type="Proteomes" id="UP000034883">
    <property type="component" value="Chromosome"/>
</dbReference>
<evidence type="ECO:0000313" key="3">
    <source>
        <dbReference type="Proteomes" id="UP000034883"/>
    </source>
</evidence>
<evidence type="ECO:0000259" key="1">
    <source>
        <dbReference type="Pfam" id="PF07484"/>
    </source>
</evidence>
<dbReference type="SUPFAM" id="SSF88874">
    <property type="entry name" value="Receptor-binding domain of short tail fibre protein gp12"/>
    <property type="match status" value="1"/>
</dbReference>
<keyword evidence="3" id="KW-1185">Reference proteome</keyword>
<reference evidence="2 3" key="1">
    <citation type="submission" date="2015-03" db="EMBL/GenBank/DDBJ databases">
        <title>Genome assembly of Sandaracinus amylolyticus DSM 53668.</title>
        <authorList>
            <person name="Sharma G."/>
            <person name="Subramanian S."/>
        </authorList>
    </citation>
    <scope>NUCLEOTIDE SEQUENCE [LARGE SCALE GENOMIC DNA]</scope>
    <source>
        <strain evidence="2 3">DSM 53668</strain>
    </source>
</reference>
<dbReference type="STRING" id="927083.DB32_004861"/>
<dbReference type="AlphaFoldDB" id="A0A0F6W537"/>
<organism evidence="2 3">
    <name type="scientific">Sandaracinus amylolyticus</name>
    <dbReference type="NCBI Taxonomy" id="927083"/>
    <lineage>
        <taxon>Bacteria</taxon>
        <taxon>Pseudomonadati</taxon>
        <taxon>Myxococcota</taxon>
        <taxon>Polyangia</taxon>
        <taxon>Polyangiales</taxon>
        <taxon>Sandaracinaceae</taxon>
        <taxon>Sandaracinus</taxon>
    </lineage>
</organism>
<dbReference type="RefSeq" id="WP_053234938.1">
    <property type="nucleotide sequence ID" value="NZ_CP011125.1"/>
</dbReference>
<protein>
    <submittedName>
        <fullName evidence="2">Microcystin dependent protein</fullName>
    </submittedName>
</protein>
<accession>A0A0F6W537</accession>
<dbReference type="CDD" id="cd22641">
    <property type="entry name" value="C24-like"/>
    <property type="match status" value="1"/>
</dbReference>
<proteinExistence type="predicted"/>
<dbReference type="InterPro" id="IPR011083">
    <property type="entry name" value="Phage_tail_collar_dom"/>
</dbReference>
<dbReference type="EMBL" id="CP011125">
    <property type="protein sequence ID" value="AKF07712.1"/>
    <property type="molecule type" value="Genomic_DNA"/>
</dbReference>
<name>A0A0F6W537_9BACT</name>
<feature type="domain" description="Phage tail collar" evidence="1">
    <location>
        <begin position="7"/>
        <end position="63"/>
    </location>
</feature>
<evidence type="ECO:0000313" key="2">
    <source>
        <dbReference type="EMBL" id="AKF07712.1"/>
    </source>
</evidence>
<dbReference type="InterPro" id="IPR037053">
    <property type="entry name" value="Phage_tail_collar_dom_sf"/>
</dbReference>
<sequence length="168" mass="17206">MSEPYVGEIRLFAGNFAPVGWAICDGSLVSIAENELLFVVVGTTHGGDGVSTFALPDLRGRVPVHVGTGHVLGEGGGAETVTLTTSQIPAHTHALHASDANASTTSPTNAFLAAMPSAAVTAYGVDAPHVTSSPQVGVVGGSQPHDNMQPYVALNYIIALYGLYPSRP</sequence>
<dbReference type="OrthoDB" id="9810174at2"/>
<gene>
    <name evidence="2" type="ORF">DB32_004861</name>
</gene>
<dbReference type="Gene3D" id="3.90.1340.10">
    <property type="entry name" value="Phage tail collar domain"/>
    <property type="match status" value="1"/>
</dbReference>